<dbReference type="Gene3D" id="3.40.190.150">
    <property type="entry name" value="Bordetella uptake gene, domain 1"/>
    <property type="match status" value="1"/>
</dbReference>
<organism evidence="3 4">
    <name type="scientific">Acrocarpospora pleiomorpha</name>
    <dbReference type="NCBI Taxonomy" id="90975"/>
    <lineage>
        <taxon>Bacteria</taxon>
        <taxon>Bacillati</taxon>
        <taxon>Actinomycetota</taxon>
        <taxon>Actinomycetes</taxon>
        <taxon>Streptosporangiales</taxon>
        <taxon>Streptosporangiaceae</taxon>
        <taxon>Acrocarpospora</taxon>
    </lineage>
</organism>
<dbReference type="OrthoDB" id="9780943at2"/>
<sequence length="324" mass="33605">MRKRSVLICAAILALALQGCASTGNDGGDGSTFPESVDSIQLLIPFSAGGSTDTIARLVAPLLSAQLDTPVQVVNKPEGNGQVGLAEIAEGPTDGSLLGATNLPSAMISYLDPNTSVRYNRGTFVPVGSVAGYGELVVVSASSPYRTLDDLIKAGQSESLNLAAGAVDDLLSITKVETAIKTTFNKVPFEGGSADKVTALLGRKVDVITAAPSAVLPNVESGEFRPLATLGAQRLPSFPDVPTLAELGFDVREDVVAGYSLPKGTQAAIVKRYEQALKAVTDDPGFAEKIKGIGFGVGYLGTAEFADLWNTKESQAKPILDTLH</sequence>
<name>A0A5M3X820_9ACTN</name>
<evidence type="ECO:0000313" key="4">
    <source>
        <dbReference type="Proteomes" id="UP000377595"/>
    </source>
</evidence>
<evidence type="ECO:0000256" key="1">
    <source>
        <dbReference type="ARBA" id="ARBA00006987"/>
    </source>
</evidence>
<dbReference type="EMBL" id="BLAF01000004">
    <property type="protein sequence ID" value="GES17254.1"/>
    <property type="molecule type" value="Genomic_DNA"/>
</dbReference>
<dbReference type="InterPro" id="IPR042100">
    <property type="entry name" value="Bug_dom1"/>
</dbReference>
<comment type="similarity">
    <text evidence="1">Belongs to the UPF0065 (bug) family.</text>
</comment>
<comment type="caution">
    <text evidence="3">The sequence shown here is derived from an EMBL/GenBank/DDBJ whole genome shotgun (WGS) entry which is preliminary data.</text>
</comment>
<dbReference type="PANTHER" id="PTHR42928">
    <property type="entry name" value="TRICARBOXYLATE-BINDING PROTEIN"/>
    <property type="match status" value="1"/>
</dbReference>
<reference evidence="3 4" key="1">
    <citation type="submission" date="2019-10" db="EMBL/GenBank/DDBJ databases">
        <title>Whole genome shotgun sequence of Acrocarpospora pleiomorpha NBRC 16267.</title>
        <authorList>
            <person name="Ichikawa N."/>
            <person name="Kimura A."/>
            <person name="Kitahashi Y."/>
            <person name="Komaki H."/>
            <person name="Oguchi A."/>
        </authorList>
    </citation>
    <scope>NUCLEOTIDE SEQUENCE [LARGE SCALE GENOMIC DNA]</scope>
    <source>
        <strain evidence="3 4">NBRC 16267</strain>
    </source>
</reference>
<feature type="chain" id="PRO_5024428474" evidence="2">
    <location>
        <begin position="22"/>
        <end position="324"/>
    </location>
</feature>
<dbReference type="SUPFAM" id="SSF53850">
    <property type="entry name" value="Periplasmic binding protein-like II"/>
    <property type="match status" value="1"/>
</dbReference>
<evidence type="ECO:0000256" key="2">
    <source>
        <dbReference type="SAM" id="SignalP"/>
    </source>
</evidence>
<accession>A0A5M3X820</accession>
<dbReference type="RefSeq" id="WP_155342449.1">
    <property type="nucleotide sequence ID" value="NZ_BAAAHM010000001.1"/>
</dbReference>
<keyword evidence="2" id="KW-0732">Signal</keyword>
<dbReference type="CDD" id="cd07012">
    <property type="entry name" value="PBP2_Bug_TTT"/>
    <property type="match status" value="1"/>
</dbReference>
<dbReference type="AlphaFoldDB" id="A0A5M3X820"/>
<dbReference type="Gene3D" id="3.40.190.10">
    <property type="entry name" value="Periplasmic binding protein-like II"/>
    <property type="match status" value="1"/>
</dbReference>
<dbReference type="PIRSF" id="PIRSF017082">
    <property type="entry name" value="YflP"/>
    <property type="match status" value="1"/>
</dbReference>
<dbReference type="PANTHER" id="PTHR42928:SF5">
    <property type="entry name" value="BLR1237 PROTEIN"/>
    <property type="match status" value="1"/>
</dbReference>
<dbReference type="InterPro" id="IPR005064">
    <property type="entry name" value="BUG"/>
</dbReference>
<evidence type="ECO:0000313" key="3">
    <source>
        <dbReference type="EMBL" id="GES17254.1"/>
    </source>
</evidence>
<proteinExistence type="inferred from homology"/>
<feature type="signal peptide" evidence="2">
    <location>
        <begin position="1"/>
        <end position="21"/>
    </location>
</feature>
<gene>
    <name evidence="3" type="ORF">Aple_001490</name>
</gene>
<keyword evidence="4" id="KW-1185">Reference proteome</keyword>
<dbReference type="PROSITE" id="PS51257">
    <property type="entry name" value="PROKAR_LIPOPROTEIN"/>
    <property type="match status" value="1"/>
</dbReference>
<protein>
    <submittedName>
        <fullName evidence="3">ABC transporter substrate-binding protein</fullName>
    </submittedName>
</protein>
<dbReference type="Pfam" id="PF03401">
    <property type="entry name" value="TctC"/>
    <property type="match status" value="1"/>
</dbReference>
<dbReference type="Proteomes" id="UP000377595">
    <property type="component" value="Unassembled WGS sequence"/>
</dbReference>